<reference evidence="1 2" key="1">
    <citation type="submission" date="2021-08" db="EMBL/GenBank/DDBJ databases">
        <title>Genomic Architecture of Streptomyces flavotricini NGL1 and Streptomyces erythrochromogenes HMS4 With Differential Plant Beneficial attributes and laccase production capabilities.</title>
        <authorList>
            <person name="Salwan R."/>
            <person name="Kaur R."/>
            <person name="Sharma V."/>
        </authorList>
    </citation>
    <scope>NUCLEOTIDE SEQUENCE [LARGE SCALE GENOMIC DNA]</scope>
    <source>
        <strain evidence="1 2">NGL1</strain>
    </source>
</reference>
<gene>
    <name evidence="1" type="ORF">K7B10_00690</name>
</gene>
<dbReference type="EMBL" id="JAINUL010000001">
    <property type="protein sequence ID" value="MCC0093341.1"/>
    <property type="molecule type" value="Genomic_DNA"/>
</dbReference>
<dbReference type="Proteomes" id="UP001520654">
    <property type="component" value="Unassembled WGS sequence"/>
</dbReference>
<comment type="caution">
    <text evidence="1">The sequence shown here is derived from an EMBL/GenBank/DDBJ whole genome shotgun (WGS) entry which is preliminary data.</text>
</comment>
<evidence type="ECO:0000313" key="2">
    <source>
        <dbReference type="Proteomes" id="UP001520654"/>
    </source>
</evidence>
<proteinExistence type="predicted"/>
<protein>
    <recommendedName>
        <fullName evidence="3">Transposase</fullName>
    </recommendedName>
</protein>
<dbReference type="RefSeq" id="WP_229333996.1">
    <property type="nucleotide sequence ID" value="NZ_JAINUL010000001.1"/>
</dbReference>
<evidence type="ECO:0008006" key="3">
    <source>
        <dbReference type="Google" id="ProtNLM"/>
    </source>
</evidence>
<organism evidence="1 2">
    <name type="scientific">Streptomyces flavotricini</name>
    <dbReference type="NCBI Taxonomy" id="66888"/>
    <lineage>
        <taxon>Bacteria</taxon>
        <taxon>Bacillati</taxon>
        <taxon>Actinomycetota</taxon>
        <taxon>Actinomycetes</taxon>
        <taxon>Kitasatosporales</taxon>
        <taxon>Streptomycetaceae</taxon>
        <taxon>Streptomyces</taxon>
    </lineage>
</organism>
<accession>A0ABS8DX02</accession>
<evidence type="ECO:0000313" key="1">
    <source>
        <dbReference type="EMBL" id="MCC0093341.1"/>
    </source>
</evidence>
<keyword evidence="2" id="KW-1185">Reference proteome</keyword>
<name>A0ABS8DX02_9ACTN</name>
<sequence>MNWAQTYVQALDDDWKRDASRAALTNLKATLFWLRTNLPKCEAIGDRATASPSCAITARGGTVE</sequence>